<feature type="domain" description="Ferritin-like diiron" evidence="9">
    <location>
        <begin position="1"/>
        <end position="145"/>
    </location>
</feature>
<dbReference type="FunFam" id="1.20.1260.10:FF:000001">
    <property type="entry name" value="Non-heme ferritin"/>
    <property type="match status" value="1"/>
</dbReference>
<evidence type="ECO:0000256" key="7">
    <source>
        <dbReference type="PIRSR" id="PIRSR601519-1"/>
    </source>
</evidence>
<dbReference type="InterPro" id="IPR041719">
    <property type="entry name" value="Ferritin_prok"/>
</dbReference>
<dbReference type="PANTHER" id="PTHR11431">
    <property type="entry name" value="FERRITIN"/>
    <property type="match status" value="1"/>
</dbReference>
<evidence type="ECO:0000313" key="10">
    <source>
        <dbReference type="EMBL" id="RIJ47591.1"/>
    </source>
</evidence>
<dbReference type="GO" id="GO:0042802">
    <property type="term" value="F:identical protein binding"/>
    <property type="evidence" value="ECO:0007669"/>
    <property type="project" value="UniProtKB-ARBA"/>
</dbReference>
<evidence type="ECO:0000256" key="3">
    <source>
        <dbReference type="ARBA" id="ARBA00022723"/>
    </source>
</evidence>
<comment type="similarity">
    <text evidence="1 8">Belongs to the ferritin family. Prokaryotic subfamily.</text>
</comment>
<dbReference type="PANTHER" id="PTHR11431:SF127">
    <property type="entry name" value="BACTERIAL NON-HEME FERRITIN"/>
    <property type="match status" value="1"/>
</dbReference>
<dbReference type="PROSITE" id="PS50905">
    <property type="entry name" value="FERRITIN_LIKE"/>
    <property type="match status" value="1"/>
</dbReference>
<dbReference type="GO" id="GO:0008199">
    <property type="term" value="F:ferric iron binding"/>
    <property type="evidence" value="ECO:0007669"/>
    <property type="project" value="InterPro"/>
</dbReference>
<feature type="binding site" evidence="7">
    <location>
        <position position="127"/>
    </location>
    <ligand>
        <name>Fe cation</name>
        <dbReference type="ChEBI" id="CHEBI:24875"/>
        <label>1</label>
    </ligand>
</feature>
<feature type="binding site" evidence="7">
    <location>
        <position position="53"/>
    </location>
    <ligand>
        <name>Fe cation</name>
        <dbReference type="ChEBI" id="CHEBI:24875"/>
        <label>1</label>
    </ligand>
</feature>
<dbReference type="InterPro" id="IPR012347">
    <property type="entry name" value="Ferritin-like"/>
</dbReference>
<evidence type="ECO:0000256" key="6">
    <source>
        <dbReference type="ARBA" id="ARBA00054546"/>
    </source>
</evidence>
<dbReference type="AlphaFoldDB" id="A0A399SZZ7"/>
<name>A0A399SZZ7_9BACT</name>
<evidence type="ECO:0000256" key="5">
    <source>
        <dbReference type="ARBA" id="ARBA00023004"/>
    </source>
</evidence>
<proteinExistence type="inferred from homology"/>
<keyword evidence="8" id="KW-0963">Cytoplasm</keyword>
<keyword evidence="5 7" id="KW-0408">Iron</keyword>
<dbReference type="EMBL" id="QWGR01000007">
    <property type="protein sequence ID" value="RIJ47591.1"/>
    <property type="molecule type" value="Genomic_DNA"/>
</dbReference>
<evidence type="ECO:0000256" key="8">
    <source>
        <dbReference type="RuleBase" id="RU361145"/>
    </source>
</evidence>
<dbReference type="GO" id="GO:0006879">
    <property type="term" value="P:intracellular iron ion homeostasis"/>
    <property type="evidence" value="ECO:0007669"/>
    <property type="project" value="UniProtKB-KW"/>
</dbReference>
<dbReference type="Pfam" id="PF00210">
    <property type="entry name" value="Ferritin"/>
    <property type="match status" value="1"/>
</dbReference>
<keyword evidence="3 7" id="KW-0479">Metal-binding</keyword>
<evidence type="ECO:0000256" key="4">
    <source>
        <dbReference type="ARBA" id="ARBA00023002"/>
    </source>
</evidence>
<dbReference type="GO" id="GO:0008198">
    <property type="term" value="F:ferrous iron binding"/>
    <property type="evidence" value="ECO:0007669"/>
    <property type="project" value="TreeGrafter"/>
</dbReference>
<dbReference type="InterPro" id="IPR009078">
    <property type="entry name" value="Ferritin-like_SF"/>
</dbReference>
<dbReference type="SUPFAM" id="SSF47240">
    <property type="entry name" value="Ferritin-like"/>
    <property type="match status" value="1"/>
</dbReference>
<feature type="binding site" evidence="7">
    <location>
        <position position="50"/>
    </location>
    <ligand>
        <name>Fe cation</name>
        <dbReference type="ChEBI" id="CHEBI:24875"/>
        <label>1</label>
    </ligand>
</feature>
<feature type="binding site" evidence="7">
    <location>
        <position position="17"/>
    </location>
    <ligand>
        <name>Fe cation</name>
        <dbReference type="ChEBI" id="CHEBI:24875"/>
        <label>1</label>
    </ligand>
</feature>
<keyword evidence="4" id="KW-0560">Oxidoreductase</keyword>
<comment type="subcellular location">
    <subcellularLocation>
        <location evidence="8">Cytoplasm</location>
    </subcellularLocation>
</comment>
<evidence type="ECO:0000259" key="9">
    <source>
        <dbReference type="PROSITE" id="PS50905"/>
    </source>
</evidence>
<dbReference type="OrthoDB" id="9801481at2"/>
<evidence type="ECO:0000256" key="2">
    <source>
        <dbReference type="ARBA" id="ARBA00022434"/>
    </source>
</evidence>
<keyword evidence="2 8" id="KW-0409">Iron storage</keyword>
<protein>
    <recommendedName>
        <fullName evidence="8">Ferritin</fullName>
        <ecNumber evidence="8">1.16.3.2</ecNumber>
    </recommendedName>
</protein>
<comment type="function">
    <text evidence="6">May alleviate iron toxicity in the presence of oxygen.</text>
</comment>
<evidence type="ECO:0000313" key="11">
    <source>
        <dbReference type="Proteomes" id="UP000265926"/>
    </source>
</evidence>
<dbReference type="GO" id="GO:0006826">
    <property type="term" value="P:iron ion transport"/>
    <property type="evidence" value="ECO:0007669"/>
    <property type="project" value="InterPro"/>
</dbReference>
<dbReference type="GO" id="GO:0005829">
    <property type="term" value="C:cytosol"/>
    <property type="evidence" value="ECO:0007669"/>
    <property type="project" value="TreeGrafter"/>
</dbReference>
<comment type="catalytic activity">
    <reaction evidence="8">
        <text>4 Fe(2+) + O2 + 6 H2O = 4 iron(III) oxide-hydroxide + 12 H(+)</text>
        <dbReference type="Rhea" id="RHEA:11972"/>
        <dbReference type="ChEBI" id="CHEBI:15377"/>
        <dbReference type="ChEBI" id="CHEBI:15378"/>
        <dbReference type="ChEBI" id="CHEBI:15379"/>
        <dbReference type="ChEBI" id="CHEBI:29033"/>
        <dbReference type="ChEBI" id="CHEBI:78619"/>
        <dbReference type="EC" id="1.16.3.2"/>
    </reaction>
</comment>
<dbReference type="Gene3D" id="1.20.1260.10">
    <property type="match status" value="1"/>
</dbReference>
<dbReference type="InterPro" id="IPR009040">
    <property type="entry name" value="Ferritin-like_diiron"/>
</dbReference>
<keyword evidence="11" id="KW-1185">Reference proteome</keyword>
<sequence length="170" mass="19785">MLKEKMLNALNEQINAEQYSSLLYLSMSSWFQDKGLPGFANWMYVQYQEELTHANKFFNYVNERGGKVVLKGIEQMPTEWSGIIEVYEATLQHEQHVTTLIDNLVDIALEQKDHATQSFLQWFVDEQVEEEANVKEILDTLKLINGQGNGIFMLDREMRSRKFVDTTVAK</sequence>
<dbReference type="GO" id="GO:0004322">
    <property type="term" value="F:ferroxidase activity"/>
    <property type="evidence" value="ECO:0007669"/>
    <property type="project" value="TreeGrafter"/>
</dbReference>
<dbReference type="CDD" id="cd01055">
    <property type="entry name" value="Nonheme_Ferritin"/>
    <property type="match status" value="1"/>
</dbReference>
<dbReference type="Proteomes" id="UP000265926">
    <property type="component" value="Unassembled WGS sequence"/>
</dbReference>
<dbReference type="InterPro" id="IPR008331">
    <property type="entry name" value="Ferritin_DPS_dom"/>
</dbReference>
<reference evidence="10 11" key="1">
    <citation type="submission" date="2018-08" db="EMBL/GenBank/DDBJ databases">
        <title>Pallidiluteibacterium maritimus gen. nov., sp. nov., isolated from coastal sediment.</title>
        <authorList>
            <person name="Zhou L.Y."/>
        </authorList>
    </citation>
    <scope>NUCLEOTIDE SEQUENCE [LARGE SCALE GENOMIC DNA]</scope>
    <source>
        <strain evidence="10 11">XSD2</strain>
    </source>
</reference>
<comment type="caution">
    <text evidence="10">The sequence shown here is derived from an EMBL/GenBank/DDBJ whole genome shotgun (WGS) entry which is preliminary data.</text>
</comment>
<accession>A0A399SZZ7</accession>
<organism evidence="10 11">
    <name type="scientific">Maribellus luteus</name>
    <dbReference type="NCBI Taxonomy" id="2305463"/>
    <lineage>
        <taxon>Bacteria</taxon>
        <taxon>Pseudomonadati</taxon>
        <taxon>Bacteroidota</taxon>
        <taxon>Bacteroidia</taxon>
        <taxon>Marinilabiliales</taxon>
        <taxon>Prolixibacteraceae</taxon>
        <taxon>Maribellus</taxon>
    </lineage>
</organism>
<gene>
    <name evidence="10" type="ORF">D1614_13475</name>
</gene>
<evidence type="ECO:0000256" key="1">
    <source>
        <dbReference type="ARBA" id="ARBA00006950"/>
    </source>
</evidence>
<dbReference type="InterPro" id="IPR001519">
    <property type="entry name" value="Ferritin"/>
</dbReference>
<feature type="binding site" evidence="7">
    <location>
        <position position="94"/>
    </location>
    <ligand>
        <name>Fe cation</name>
        <dbReference type="ChEBI" id="CHEBI:24875"/>
        <label>1</label>
    </ligand>
</feature>
<comment type="function">
    <text evidence="8">Iron-storage protein.</text>
</comment>
<dbReference type="RefSeq" id="WP_119438477.1">
    <property type="nucleotide sequence ID" value="NZ_QWGR01000007.1"/>
</dbReference>
<dbReference type="EC" id="1.16.3.2" evidence="8"/>